<proteinExistence type="predicted"/>
<dbReference type="RefSeq" id="WP_132317775.1">
    <property type="nucleotide sequence ID" value="NZ_FWZT01000006.1"/>
</dbReference>
<organism evidence="2 3">
    <name type="scientific">Pseudobacteriovorax antillogorgiicola</name>
    <dbReference type="NCBI Taxonomy" id="1513793"/>
    <lineage>
        <taxon>Bacteria</taxon>
        <taxon>Pseudomonadati</taxon>
        <taxon>Bdellovibrionota</taxon>
        <taxon>Oligoflexia</taxon>
        <taxon>Oligoflexales</taxon>
        <taxon>Pseudobacteriovoracaceae</taxon>
        <taxon>Pseudobacteriovorax</taxon>
    </lineage>
</organism>
<name>A0A1Y6BU73_9BACT</name>
<dbReference type="InterPro" id="IPR000182">
    <property type="entry name" value="GNAT_dom"/>
</dbReference>
<dbReference type="PROSITE" id="PS51186">
    <property type="entry name" value="GNAT"/>
    <property type="match status" value="1"/>
</dbReference>
<accession>A0A1Y6BU73</accession>
<dbReference type="InterPro" id="IPR016181">
    <property type="entry name" value="Acyl_CoA_acyltransferase"/>
</dbReference>
<gene>
    <name evidence="2" type="ORF">SAMN06296036_106189</name>
</gene>
<evidence type="ECO:0000313" key="3">
    <source>
        <dbReference type="Proteomes" id="UP000192907"/>
    </source>
</evidence>
<dbReference type="Pfam" id="PF00583">
    <property type="entry name" value="Acetyltransf_1"/>
    <property type="match status" value="1"/>
</dbReference>
<reference evidence="3" key="1">
    <citation type="submission" date="2017-04" db="EMBL/GenBank/DDBJ databases">
        <authorList>
            <person name="Varghese N."/>
            <person name="Submissions S."/>
        </authorList>
    </citation>
    <scope>NUCLEOTIDE SEQUENCE [LARGE SCALE GENOMIC DNA]</scope>
    <source>
        <strain evidence="3">RKEM611</strain>
    </source>
</reference>
<dbReference type="OrthoDB" id="8018214at2"/>
<evidence type="ECO:0000313" key="2">
    <source>
        <dbReference type="EMBL" id="SMF18592.1"/>
    </source>
</evidence>
<dbReference type="GO" id="GO:0016747">
    <property type="term" value="F:acyltransferase activity, transferring groups other than amino-acyl groups"/>
    <property type="evidence" value="ECO:0007669"/>
    <property type="project" value="InterPro"/>
</dbReference>
<keyword evidence="3" id="KW-1185">Reference proteome</keyword>
<dbReference type="CDD" id="cd04301">
    <property type="entry name" value="NAT_SF"/>
    <property type="match status" value="1"/>
</dbReference>
<dbReference type="STRING" id="1513793.SAMN06296036_106189"/>
<protein>
    <submittedName>
        <fullName evidence="2">Acetyltransferase (GNAT) family protein</fullName>
    </submittedName>
</protein>
<dbReference type="Gene3D" id="3.40.630.30">
    <property type="match status" value="1"/>
</dbReference>
<feature type="domain" description="N-acetyltransferase" evidence="1">
    <location>
        <begin position="58"/>
        <end position="207"/>
    </location>
</feature>
<keyword evidence="2" id="KW-0808">Transferase</keyword>
<dbReference type="AlphaFoldDB" id="A0A1Y6BU73"/>
<dbReference type="SUPFAM" id="SSF55729">
    <property type="entry name" value="Acyl-CoA N-acyltransferases (Nat)"/>
    <property type="match status" value="1"/>
</dbReference>
<evidence type="ECO:0000259" key="1">
    <source>
        <dbReference type="PROSITE" id="PS51186"/>
    </source>
</evidence>
<dbReference type="EMBL" id="FWZT01000006">
    <property type="protein sequence ID" value="SMF18592.1"/>
    <property type="molecule type" value="Genomic_DNA"/>
</dbReference>
<dbReference type="Proteomes" id="UP000192907">
    <property type="component" value="Unassembled WGS sequence"/>
</dbReference>
<sequence length="237" mass="27443">MFLKEFRNQLKFGGWRAALIFAGFRFMNRIMYFDILHTMTLELKNIDSKYLKDPEAPIVGRFLTPEEIKKFSKNSKYQLTNDFLPESLDHGDMCFGFVDGDVLAAYGWYSKKPTRVTNEFAVNFSNDWVYMHHGYTNPDYRGKRLHAIGMAKAVAAFQEQGYRGLVSIVASENSNSLKSVKRMGYELTGKIYLFARLNRYLVYQDKGAKDCGMWLSPRHETLNAYVMNRPENDRSAA</sequence>